<reference evidence="4" key="1">
    <citation type="journal article" date="2021" name="Microbiol. Resour. Announc.">
        <title>LGAAP: Leishmaniinae Genome Assembly and Annotation Pipeline.</title>
        <authorList>
            <person name="Almutairi H."/>
            <person name="Urbaniak M.D."/>
            <person name="Bates M.D."/>
            <person name="Jariyapan N."/>
            <person name="Kwakye-Nuako G."/>
            <person name="Thomaz-Soccol V."/>
            <person name="Al-Salem W.S."/>
            <person name="Dillon R.J."/>
            <person name="Bates P.A."/>
            <person name="Gatherer D."/>
        </authorList>
    </citation>
    <scope>NUCLEOTIDE SEQUENCE [LARGE SCALE GENOMIC DNA]</scope>
</reference>
<reference evidence="4" key="2">
    <citation type="journal article" date="2021" name="Sci. Data">
        <title>Chromosome-scale genome sequencing, assembly and annotation of six genomes from subfamily Leishmaniinae.</title>
        <authorList>
            <person name="Almutairi H."/>
            <person name="Urbaniak M.D."/>
            <person name="Bates M.D."/>
            <person name="Jariyapan N."/>
            <person name="Kwakye-Nuako G."/>
            <person name="Thomaz Soccol V."/>
            <person name="Al-Salem W.S."/>
            <person name="Dillon R.J."/>
            <person name="Bates P.A."/>
            <person name="Gatherer D."/>
        </authorList>
    </citation>
    <scope>NUCLEOTIDE SEQUENCE [LARGE SCALE GENOMIC DNA]</scope>
</reference>
<dbReference type="Proteomes" id="UP000674143">
    <property type="component" value="Unassembled WGS sequence"/>
</dbReference>
<dbReference type="RefSeq" id="XP_067062508.1">
    <property type="nucleotide sequence ID" value="XM_067207205.1"/>
</dbReference>
<name>A0A836HG83_9TRYP</name>
<proteinExistence type="predicted"/>
<feature type="signal peptide" evidence="2">
    <location>
        <begin position="1"/>
        <end position="20"/>
    </location>
</feature>
<gene>
    <name evidence="3" type="ORF">LSCM4_05256</name>
</gene>
<keyword evidence="4" id="KW-1185">Reference proteome</keyword>
<keyword evidence="2" id="KW-0732">Signal</keyword>
<accession>A0A836HG83</accession>
<evidence type="ECO:0000256" key="2">
    <source>
        <dbReference type="SAM" id="SignalP"/>
    </source>
</evidence>
<dbReference type="KEGG" id="loi:92361139"/>
<feature type="region of interest" description="Disordered" evidence="1">
    <location>
        <begin position="67"/>
        <end position="92"/>
    </location>
</feature>
<sequence length="420" mass="45999">MRLHRRGALLLCAAARRTAASVGSSRSPFDGAAGELSSPAPPGRRSADSTSGTVSIHGAAVPAANASAVAVPQPHSHQAPLQGPPPRTVFGKEGDRFTERLRASGPGAALRDVPVSLTAYVLAASAGLLCVFYYFTTHTYILTTNTSPHRNSLYFHFPCDMAIIENRITHRRHTVEAEPVATPRQRLGLDGHGEAGQVGFHRPKPAIVERRLRINSVLYRVLLYLQKTESFVTVDAQAELAPFRFMDGANSIGKTSRASVGFLREDQLLPDIKDSRASTEATRKQWLQWSGKRAKVSAASVTPTAPTRILLKSSVRLRDATNGYQKGCKSVYERFIHHVAQEKIKQRYYAYVLAKGMAQNHGLRRVYAEGLIRNGLLSGDGVTLTELVPDAQQFADEVFAEVAARFGDDVVVYEYFATMW</sequence>
<dbReference type="GeneID" id="92361139"/>
<organism evidence="3 4">
    <name type="scientific">Leishmania orientalis</name>
    <dbReference type="NCBI Taxonomy" id="2249476"/>
    <lineage>
        <taxon>Eukaryota</taxon>
        <taxon>Discoba</taxon>
        <taxon>Euglenozoa</taxon>
        <taxon>Kinetoplastea</taxon>
        <taxon>Metakinetoplastina</taxon>
        <taxon>Trypanosomatida</taxon>
        <taxon>Trypanosomatidae</taxon>
        <taxon>Leishmaniinae</taxon>
        <taxon>Leishmania</taxon>
    </lineage>
</organism>
<feature type="chain" id="PRO_5032753869" evidence="2">
    <location>
        <begin position="21"/>
        <end position="420"/>
    </location>
</feature>
<evidence type="ECO:0000313" key="3">
    <source>
        <dbReference type="EMBL" id="KAG5476275.1"/>
    </source>
</evidence>
<comment type="caution">
    <text evidence="3">The sequence shown here is derived from an EMBL/GenBank/DDBJ whole genome shotgun (WGS) entry which is preliminary data.</text>
</comment>
<evidence type="ECO:0000313" key="4">
    <source>
        <dbReference type="Proteomes" id="UP000674143"/>
    </source>
</evidence>
<dbReference type="AlphaFoldDB" id="A0A836HG83"/>
<feature type="region of interest" description="Disordered" evidence="1">
    <location>
        <begin position="22"/>
        <end position="53"/>
    </location>
</feature>
<protein>
    <submittedName>
        <fullName evidence="3">Uncharacterized protein</fullName>
    </submittedName>
</protein>
<dbReference type="EMBL" id="JAFHLR010000026">
    <property type="protein sequence ID" value="KAG5476275.1"/>
    <property type="molecule type" value="Genomic_DNA"/>
</dbReference>
<evidence type="ECO:0000256" key="1">
    <source>
        <dbReference type="SAM" id="MobiDB-lite"/>
    </source>
</evidence>